<comment type="caution">
    <text evidence="1">The sequence shown here is derived from an EMBL/GenBank/DDBJ whole genome shotgun (WGS) entry which is preliminary data.</text>
</comment>
<protein>
    <submittedName>
        <fullName evidence="1">Uncharacterized protein</fullName>
    </submittedName>
</protein>
<dbReference type="EMBL" id="LVLA01000015">
    <property type="protein sequence ID" value="KYN94369.1"/>
    <property type="molecule type" value="Genomic_DNA"/>
</dbReference>
<evidence type="ECO:0000313" key="2">
    <source>
        <dbReference type="Proteomes" id="UP000076359"/>
    </source>
</evidence>
<sequence length="256" mass="31568">MNKFENFYKVPISYKNRKNEIYKYDHLEYNKMKDGMPEYYRCPYYMYENRNLYNTESCYTPNINVGRNSFYGKTLDPNDKICEENDSVYTILEEEHKDETFKKIECMNKEDDRKKIYNKVEKNDDENIDNKKHNYCEKYEDVYPKDRSSIKIKYNDVDQIDHNLYDDENEIVCDNEIKERKKRDRKVFMGKYFFSDIINTIIYPCTNKSLQTYQYGSVVLYILVQINHYKRINMVLLRIWIIRYIMIFERVGKYRR</sequence>
<dbReference type="VEuPathDB" id="PlasmoDB:PRCDC_1471000"/>
<reference evidence="1 2" key="1">
    <citation type="journal article" date="2016" name="Nat. Commun.">
        <title>Genomes of cryptic chimpanzee Plasmodium species reveal key evolutionary events leading to human malaria.</title>
        <authorList>
            <person name="Sundararaman S.A."/>
            <person name="Plenderleith L.J."/>
            <person name="Liu W."/>
            <person name="Loy D.E."/>
            <person name="Learn G.H."/>
            <person name="Li Y."/>
            <person name="Shaw K.S."/>
            <person name="Ayouba A."/>
            <person name="Peeters M."/>
            <person name="Speede S."/>
            <person name="Shaw G.M."/>
            <person name="Bushman F.D."/>
            <person name="Brisson D."/>
            <person name="Rayner J.C."/>
            <person name="Sharp P.M."/>
            <person name="Hahn B.H."/>
        </authorList>
    </citation>
    <scope>NUCLEOTIDE SEQUENCE [LARGE SCALE GENOMIC DNA]</scope>
    <source>
        <strain evidence="1 2">SY57</strain>
    </source>
</reference>
<dbReference type="GeneID" id="24533971"/>
<proteinExistence type="predicted"/>
<dbReference type="VEuPathDB" id="PlasmoDB:PRG01_1471700"/>
<evidence type="ECO:0000313" key="1">
    <source>
        <dbReference type="EMBL" id="KYN94369.1"/>
    </source>
</evidence>
<gene>
    <name evidence="1" type="ORF">PRSY57_1471000</name>
</gene>
<dbReference type="KEGG" id="prei:PRSY57_1471000"/>
<dbReference type="AlphaFoldDB" id="A0A151L607"/>
<accession>A0A151L607</accession>
<dbReference type="Proteomes" id="UP000076359">
    <property type="component" value="Chromosome 14"/>
</dbReference>
<dbReference type="RefSeq" id="XP_012765760.2">
    <property type="nucleotide sequence ID" value="XM_012910306.2"/>
</dbReference>
<name>A0A151L607_PLARE</name>
<organism evidence="1 2">
    <name type="scientific">Plasmodium reichenowi</name>
    <dbReference type="NCBI Taxonomy" id="5854"/>
    <lineage>
        <taxon>Eukaryota</taxon>
        <taxon>Sar</taxon>
        <taxon>Alveolata</taxon>
        <taxon>Apicomplexa</taxon>
        <taxon>Aconoidasida</taxon>
        <taxon>Haemosporida</taxon>
        <taxon>Plasmodiidae</taxon>
        <taxon>Plasmodium</taxon>
        <taxon>Plasmodium (Laverania)</taxon>
    </lineage>
</organism>